<reference evidence="2 3" key="1">
    <citation type="submission" date="2020-04" db="EMBL/GenBank/DDBJ databases">
        <title>Achromobacter ruhlandii genome sequencing and assembly.</title>
        <authorList>
            <person name="Martins R.C.R."/>
            <person name="Perdigao-Neto L.V."/>
            <person name="Levin A.S.S."/>
            <person name="Costa S.F."/>
        </authorList>
    </citation>
    <scope>NUCLEOTIDE SEQUENCE [LARGE SCALE GENOMIC DNA]</scope>
    <source>
        <strain evidence="2 3">9035ralo</strain>
    </source>
</reference>
<dbReference type="Proteomes" id="UP000542405">
    <property type="component" value="Unassembled WGS sequence"/>
</dbReference>
<gene>
    <name evidence="2" type="ORF">HGQ98_25295</name>
</gene>
<evidence type="ECO:0000313" key="3">
    <source>
        <dbReference type="Proteomes" id="UP000542405"/>
    </source>
</evidence>
<feature type="transmembrane region" description="Helical" evidence="1">
    <location>
        <begin position="113"/>
        <end position="134"/>
    </location>
</feature>
<sequence length="185" mass="21046">MAIGSNMQGLFETKEDGTIIYYGKMGRNAPGYIVDEAAMKAIRRLYAWASGTSLVTIPAMVRAGLWWLSLVVGLILIVGAHLRHKEIVKDLPVSACYFNPGFKRRWVLLSRNASYWMLVPSLLIVFPFFIVAFWRTLDDQERDPVAVWTFLGVVVVCWVTFAALFFIKIKRSLGEVRAWLKDGRN</sequence>
<name>A0A848NQU4_9BURK</name>
<protein>
    <submittedName>
        <fullName evidence="2">Uncharacterized protein</fullName>
    </submittedName>
</protein>
<keyword evidence="1" id="KW-0472">Membrane</keyword>
<keyword evidence="1" id="KW-1133">Transmembrane helix</keyword>
<keyword evidence="1" id="KW-0812">Transmembrane</keyword>
<dbReference type="EMBL" id="JABBZE010000459">
    <property type="protein sequence ID" value="NMU92873.1"/>
    <property type="molecule type" value="Genomic_DNA"/>
</dbReference>
<dbReference type="AlphaFoldDB" id="A0A848NQU4"/>
<proteinExistence type="predicted"/>
<feature type="transmembrane region" description="Helical" evidence="1">
    <location>
        <begin position="64"/>
        <end position="82"/>
    </location>
</feature>
<dbReference type="RefSeq" id="WP_059272648.1">
    <property type="nucleotide sequence ID" value="NZ_JABBZE010000459.1"/>
</dbReference>
<feature type="transmembrane region" description="Helical" evidence="1">
    <location>
        <begin position="146"/>
        <end position="167"/>
    </location>
</feature>
<accession>A0A848NQU4</accession>
<evidence type="ECO:0000313" key="2">
    <source>
        <dbReference type="EMBL" id="NMU92873.1"/>
    </source>
</evidence>
<comment type="caution">
    <text evidence="2">The sequence shown here is derived from an EMBL/GenBank/DDBJ whole genome shotgun (WGS) entry which is preliminary data.</text>
</comment>
<organism evidence="2 3">
    <name type="scientific">Achromobacter ruhlandii</name>
    <dbReference type="NCBI Taxonomy" id="72557"/>
    <lineage>
        <taxon>Bacteria</taxon>
        <taxon>Pseudomonadati</taxon>
        <taxon>Pseudomonadota</taxon>
        <taxon>Betaproteobacteria</taxon>
        <taxon>Burkholderiales</taxon>
        <taxon>Alcaligenaceae</taxon>
        <taxon>Achromobacter</taxon>
    </lineage>
</organism>
<evidence type="ECO:0000256" key="1">
    <source>
        <dbReference type="SAM" id="Phobius"/>
    </source>
</evidence>